<dbReference type="InterPro" id="IPR025669">
    <property type="entry name" value="AAA_dom"/>
</dbReference>
<evidence type="ECO:0000256" key="1">
    <source>
        <dbReference type="ARBA" id="ARBA00022741"/>
    </source>
</evidence>
<dbReference type="GO" id="GO:0051782">
    <property type="term" value="P:negative regulation of cell division"/>
    <property type="evidence" value="ECO:0007669"/>
    <property type="project" value="TreeGrafter"/>
</dbReference>
<name>A0A212L2X3_9BACT</name>
<organism evidence="4">
    <name type="scientific">uncultured Desulfovibrio sp</name>
    <dbReference type="NCBI Taxonomy" id="167968"/>
    <lineage>
        <taxon>Bacteria</taxon>
        <taxon>Pseudomonadati</taxon>
        <taxon>Thermodesulfobacteriota</taxon>
        <taxon>Desulfovibrionia</taxon>
        <taxon>Desulfovibrionales</taxon>
        <taxon>Desulfovibrionaceae</taxon>
        <taxon>Desulfovibrio</taxon>
        <taxon>environmental samples</taxon>
    </lineage>
</organism>
<keyword evidence="2" id="KW-0067">ATP-binding</keyword>
<dbReference type="SUPFAM" id="SSF52540">
    <property type="entry name" value="P-loop containing nucleoside triphosphate hydrolases"/>
    <property type="match status" value="1"/>
</dbReference>
<dbReference type="CDD" id="cd02038">
    <property type="entry name" value="FlhG-like"/>
    <property type="match status" value="1"/>
</dbReference>
<dbReference type="InterPro" id="IPR027417">
    <property type="entry name" value="P-loop_NTPase"/>
</dbReference>
<sequence>MANKTLSVVLLSGKGGVGKTNISLNLACALFQMGFKNLLMDCDLGLANLDVLLGVTPEGNLQNALLGEAQIRDVLHHVEPEGLDVLPAASGVPELTELQPDMRDVLLTRLEPELNRYDYVFMDVGAGISGTVQTFASMAAMRIVVITPEPTSLTDSYALIKVLNARYGLRDFMVIVNQVTSASEAKSSFDKLHGACRHFLHLEPVLLGHIRNDKKLPEAVCHQQPLMYYAPGCPAAQDIHNLASRLQRLRLGMADWLAPRKILQPLPDKH</sequence>
<dbReference type="InterPro" id="IPR033875">
    <property type="entry name" value="FlhG"/>
</dbReference>
<dbReference type="RefSeq" id="WP_179979931.1">
    <property type="nucleotide sequence ID" value="NZ_LT608333.1"/>
</dbReference>
<feature type="domain" description="AAA" evidence="3">
    <location>
        <begin position="10"/>
        <end position="163"/>
    </location>
</feature>
<dbReference type="InterPro" id="IPR025501">
    <property type="entry name" value="MinD_FleN"/>
</dbReference>
<dbReference type="AlphaFoldDB" id="A0A212L2X3"/>
<proteinExistence type="predicted"/>
<dbReference type="PANTHER" id="PTHR43384:SF4">
    <property type="entry name" value="CELLULOSE BIOSYNTHESIS PROTEIN BCSQ-RELATED"/>
    <property type="match status" value="1"/>
</dbReference>
<dbReference type="GO" id="GO:0005524">
    <property type="term" value="F:ATP binding"/>
    <property type="evidence" value="ECO:0007669"/>
    <property type="project" value="UniProtKB-KW"/>
</dbReference>
<protein>
    <submittedName>
        <fullName evidence="4">Site-determining protein</fullName>
    </submittedName>
</protein>
<dbReference type="Gene3D" id="3.40.50.300">
    <property type="entry name" value="P-loop containing nucleotide triphosphate hydrolases"/>
    <property type="match status" value="1"/>
</dbReference>
<evidence type="ECO:0000256" key="2">
    <source>
        <dbReference type="ARBA" id="ARBA00022840"/>
    </source>
</evidence>
<dbReference type="GO" id="GO:0016887">
    <property type="term" value="F:ATP hydrolysis activity"/>
    <property type="evidence" value="ECO:0007669"/>
    <property type="project" value="TreeGrafter"/>
</dbReference>
<accession>A0A212L2X3</accession>
<dbReference type="Pfam" id="PF13614">
    <property type="entry name" value="AAA_31"/>
    <property type="match status" value="1"/>
</dbReference>
<evidence type="ECO:0000259" key="3">
    <source>
        <dbReference type="Pfam" id="PF13614"/>
    </source>
</evidence>
<dbReference type="GO" id="GO:0009898">
    <property type="term" value="C:cytoplasmic side of plasma membrane"/>
    <property type="evidence" value="ECO:0007669"/>
    <property type="project" value="TreeGrafter"/>
</dbReference>
<dbReference type="PANTHER" id="PTHR43384">
    <property type="entry name" value="SEPTUM SITE-DETERMINING PROTEIN MIND HOMOLOG, CHLOROPLASTIC-RELATED"/>
    <property type="match status" value="1"/>
</dbReference>
<gene>
    <name evidence="4" type="ORF">KL86DES1_20231</name>
</gene>
<dbReference type="PIRSF" id="PIRSF003092">
    <property type="entry name" value="MinD"/>
    <property type="match status" value="1"/>
</dbReference>
<dbReference type="GO" id="GO:0005829">
    <property type="term" value="C:cytosol"/>
    <property type="evidence" value="ECO:0007669"/>
    <property type="project" value="TreeGrafter"/>
</dbReference>
<dbReference type="InterPro" id="IPR050625">
    <property type="entry name" value="ParA/MinD_ATPase"/>
</dbReference>
<evidence type="ECO:0000313" key="4">
    <source>
        <dbReference type="EMBL" id="SCM71837.1"/>
    </source>
</evidence>
<dbReference type="EMBL" id="FMJC01000002">
    <property type="protein sequence ID" value="SCM71837.1"/>
    <property type="molecule type" value="Genomic_DNA"/>
</dbReference>
<keyword evidence="1" id="KW-0547">Nucleotide-binding</keyword>
<reference evidence="4" key="1">
    <citation type="submission" date="2016-08" db="EMBL/GenBank/DDBJ databases">
        <authorList>
            <person name="Seilhamer J.J."/>
        </authorList>
    </citation>
    <scope>NUCLEOTIDE SEQUENCE</scope>
    <source>
        <strain evidence="4">86-1</strain>
    </source>
</reference>